<dbReference type="EMBL" id="JBHTBQ010000044">
    <property type="protein sequence ID" value="MFC7421750.1"/>
    <property type="molecule type" value="Genomic_DNA"/>
</dbReference>
<dbReference type="Proteomes" id="UP001596473">
    <property type="component" value="Unassembled WGS sequence"/>
</dbReference>
<organism evidence="2 3">
    <name type="scientific">Iodobacter arcticus</name>
    <dbReference type="NCBI Taxonomy" id="590593"/>
    <lineage>
        <taxon>Bacteria</taxon>
        <taxon>Pseudomonadati</taxon>
        <taxon>Pseudomonadota</taxon>
        <taxon>Betaproteobacteria</taxon>
        <taxon>Neisseriales</taxon>
        <taxon>Chitinibacteraceae</taxon>
        <taxon>Iodobacter</taxon>
    </lineage>
</organism>
<gene>
    <name evidence="2" type="ORF">ACFQNF_17975</name>
</gene>
<comment type="caution">
    <text evidence="2">The sequence shown here is derived from an EMBL/GenBank/DDBJ whole genome shotgun (WGS) entry which is preliminary data.</text>
</comment>
<protein>
    <submittedName>
        <fullName evidence="2">Type II toxin-antitoxin system RelE/ParE family toxin</fullName>
    </submittedName>
</protein>
<keyword evidence="1" id="KW-1277">Toxin-antitoxin system</keyword>
<evidence type="ECO:0000313" key="3">
    <source>
        <dbReference type="Proteomes" id="UP001596473"/>
    </source>
</evidence>
<reference evidence="3" key="1">
    <citation type="journal article" date="2019" name="Int. J. Syst. Evol. Microbiol.">
        <title>The Global Catalogue of Microorganisms (GCM) 10K type strain sequencing project: providing services to taxonomists for standard genome sequencing and annotation.</title>
        <authorList>
            <consortium name="The Broad Institute Genomics Platform"/>
            <consortium name="The Broad Institute Genome Sequencing Center for Infectious Disease"/>
            <person name="Wu L."/>
            <person name="Ma J."/>
        </authorList>
    </citation>
    <scope>NUCLEOTIDE SEQUENCE [LARGE SCALE GENOMIC DNA]</scope>
    <source>
        <strain evidence="3">CCUG 62945</strain>
    </source>
</reference>
<sequence>MRLELTQQALSDMQSHAVQYQQQAPELTERFLAELMHGFKLIESIPTAFQLIDETRRRYVVRGFPFLLLYRVDMVNEVVYLLRVYHQRQSYH</sequence>
<dbReference type="InterPro" id="IPR007712">
    <property type="entry name" value="RelE/ParE_toxin"/>
</dbReference>
<dbReference type="Pfam" id="PF05016">
    <property type="entry name" value="ParE_toxin"/>
    <property type="match status" value="1"/>
</dbReference>
<accession>A0ABW2R1V0</accession>
<dbReference type="InterPro" id="IPR035093">
    <property type="entry name" value="RelE/ParE_toxin_dom_sf"/>
</dbReference>
<keyword evidence="3" id="KW-1185">Reference proteome</keyword>
<evidence type="ECO:0000256" key="1">
    <source>
        <dbReference type="ARBA" id="ARBA00022649"/>
    </source>
</evidence>
<evidence type="ECO:0000313" key="2">
    <source>
        <dbReference type="EMBL" id="MFC7421750.1"/>
    </source>
</evidence>
<proteinExistence type="predicted"/>
<dbReference type="Gene3D" id="3.30.2310.20">
    <property type="entry name" value="RelE-like"/>
    <property type="match status" value="1"/>
</dbReference>
<dbReference type="RefSeq" id="WP_380189303.1">
    <property type="nucleotide sequence ID" value="NZ_JBHTBQ010000044.1"/>
</dbReference>
<name>A0ABW2R1V0_9NEIS</name>